<dbReference type="GO" id="GO:0046872">
    <property type="term" value="F:metal ion binding"/>
    <property type="evidence" value="ECO:0007669"/>
    <property type="project" value="UniProtKB-KW"/>
</dbReference>
<dbReference type="Gene3D" id="3.60.15.10">
    <property type="entry name" value="Ribonuclease Z/Hydroxyacylglutathione hydrolase-like"/>
    <property type="match status" value="1"/>
</dbReference>
<organism evidence="4 5">
    <name type="scientific">Blepharisma stoltei</name>
    <dbReference type="NCBI Taxonomy" id="1481888"/>
    <lineage>
        <taxon>Eukaryota</taxon>
        <taxon>Sar</taxon>
        <taxon>Alveolata</taxon>
        <taxon>Ciliophora</taxon>
        <taxon>Postciliodesmatophora</taxon>
        <taxon>Heterotrichea</taxon>
        <taxon>Heterotrichida</taxon>
        <taxon>Blepharismidae</taxon>
        <taxon>Blepharisma</taxon>
    </lineage>
</organism>
<sequence>MPTLWLQKSRWIILILLYFETHVHADHLTGAKIIKNAFPSAKTAIGFNVTAVQTQFSRLFNLSNFRTDGSQFNKLIKHGESFNIGNLPFKAIHSPGHTPACMVYVIGDAVFTGDTIFMPDFGTARCDFPGGSADVLYQSIRNLFELPDEYRVFVGHDYGTEKRGLHGSLQWGKKKRITHI</sequence>
<evidence type="ECO:0000313" key="4">
    <source>
        <dbReference type="EMBL" id="CAG9326265.1"/>
    </source>
</evidence>
<dbReference type="GO" id="GO:0050313">
    <property type="term" value="F:sulfur dioxygenase activity"/>
    <property type="evidence" value="ECO:0007669"/>
    <property type="project" value="InterPro"/>
</dbReference>
<name>A0AAU9JKU5_9CILI</name>
<dbReference type="PANTHER" id="PTHR43084:SF1">
    <property type="entry name" value="PERSULFIDE DIOXYGENASE ETHE1, MITOCHONDRIAL"/>
    <property type="match status" value="1"/>
</dbReference>
<protein>
    <recommendedName>
        <fullName evidence="3">Metallo-beta-lactamase domain-containing protein</fullName>
    </recommendedName>
</protein>
<dbReference type="InterPro" id="IPR001279">
    <property type="entry name" value="Metallo-B-lactamas"/>
</dbReference>
<dbReference type="AlphaFoldDB" id="A0AAU9JKU5"/>
<dbReference type="Proteomes" id="UP001162131">
    <property type="component" value="Unassembled WGS sequence"/>
</dbReference>
<dbReference type="Pfam" id="PF00753">
    <property type="entry name" value="Lactamase_B"/>
    <property type="match status" value="1"/>
</dbReference>
<accession>A0AAU9JKU5</accession>
<feature type="chain" id="PRO_5043336507" description="Metallo-beta-lactamase domain-containing protein" evidence="2">
    <location>
        <begin position="26"/>
        <end position="180"/>
    </location>
</feature>
<reference evidence="4" key="1">
    <citation type="submission" date="2021-09" db="EMBL/GenBank/DDBJ databases">
        <authorList>
            <consortium name="AG Swart"/>
            <person name="Singh M."/>
            <person name="Singh A."/>
            <person name="Seah K."/>
            <person name="Emmerich C."/>
        </authorList>
    </citation>
    <scope>NUCLEOTIDE SEQUENCE</scope>
    <source>
        <strain evidence="4">ATCC30299</strain>
    </source>
</reference>
<feature type="domain" description="Metallo-beta-lactamase" evidence="3">
    <location>
        <begin position="9"/>
        <end position="156"/>
    </location>
</feature>
<dbReference type="InterPro" id="IPR051682">
    <property type="entry name" value="Mito_Persulfide_Diox"/>
</dbReference>
<keyword evidence="5" id="KW-1185">Reference proteome</keyword>
<feature type="signal peptide" evidence="2">
    <location>
        <begin position="1"/>
        <end position="25"/>
    </location>
</feature>
<dbReference type="CDD" id="cd07724">
    <property type="entry name" value="POD-like_MBL-fold"/>
    <property type="match status" value="1"/>
</dbReference>
<gene>
    <name evidence="4" type="ORF">BSTOLATCC_MIC40696</name>
</gene>
<dbReference type="EMBL" id="CAJZBQ010000040">
    <property type="protein sequence ID" value="CAG9326265.1"/>
    <property type="molecule type" value="Genomic_DNA"/>
</dbReference>
<dbReference type="InterPro" id="IPR044528">
    <property type="entry name" value="POD-like_MBL-fold"/>
</dbReference>
<dbReference type="GO" id="GO:0070813">
    <property type="term" value="P:hydrogen sulfide metabolic process"/>
    <property type="evidence" value="ECO:0007669"/>
    <property type="project" value="TreeGrafter"/>
</dbReference>
<dbReference type="GO" id="GO:0006749">
    <property type="term" value="P:glutathione metabolic process"/>
    <property type="evidence" value="ECO:0007669"/>
    <property type="project" value="InterPro"/>
</dbReference>
<dbReference type="SUPFAM" id="SSF56281">
    <property type="entry name" value="Metallo-hydrolase/oxidoreductase"/>
    <property type="match status" value="1"/>
</dbReference>
<keyword evidence="1" id="KW-0479">Metal-binding</keyword>
<evidence type="ECO:0000259" key="3">
    <source>
        <dbReference type="SMART" id="SM00849"/>
    </source>
</evidence>
<dbReference type="PANTHER" id="PTHR43084">
    <property type="entry name" value="PERSULFIDE DIOXYGENASE ETHE1"/>
    <property type="match status" value="1"/>
</dbReference>
<evidence type="ECO:0000313" key="5">
    <source>
        <dbReference type="Proteomes" id="UP001162131"/>
    </source>
</evidence>
<evidence type="ECO:0000256" key="2">
    <source>
        <dbReference type="SAM" id="SignalP"/>
    </source>
</evidence>
<comment type="caution">
    <text evidence="4">The sequence shown here is derived from an EMBL/GenBank/DDBJ whole genome shotgun (WGS) entry which is preliminary data.</text>
</comment>
<evidence type="ECO:0000256" key="1">
    <source>
        <dbReference type="ARBA" id="ARBA00022723"/>
    </source>
</evidence>
<keyword evidence="2" id="KW-0732">Signal</keyword>
<proteinExistence type="predicted"/>
<dbReference type="SMART" id="SM00849">
    <property type="entry name" value="Lactamase_B"/>
    <property type="match status" value="1"/>
</dbReference>
<dbReference type="InterPro" id="IPR036866">
    <property type="entry name" value="RibonucZ/Hydroxyglut_hydro"/>
</dbReference>